<proteinExistence type="predicted"/>
<evidence type="ECO:0000313" key="2">
    <source>
        <dbReference type="EMBL" id="CAA9995587.1"/>
    </source>
</evidence>
<protein>
    <submittedName>
        <fullName evidence="2">Uncharacterized protein</fullName>
    </submittedName>
</protein>
<evidence type="ECO:0000313" key="3">
    <source>
        <dbReference type="Proteomes" id="UP000479000"/>
    </source>
</evidence>
<dbReference type="AlphaFoldDB" id="A0A6H5G286"/>
<feature type="compositionally biased region" description="Basic residues" evidence="1">
    <location>
        <begin position="62"/>
        <end position="71"/>
    </location>
</feature>
<organism evidence="2 3">
    <name type="scientific">Nesidiocoris tenuis</name>
    <dbReference type="NCBI Taxonomy" id="355587"/>
    <lineage>
        <taxon>Eukaryota</taxon>
        <taxon>Metazoa</taxon>
        <taxon>Ecdysozoa</taxon>
        <taxon>Arthropoda</taxon>
        <taxon>Hexapoda</taxon>
        <taxon>Insecta</taxon>
        <taxon>Pterygota</taxon>
        <taxon>Neoptera</taxon>
        <taxon>Paraneoptera</taxon>
        <taxon>Hemiptera</taxon>
        <taxon>Heteroptera</taxon>
        <taxon>Panheteroptera</taxon>
        <taxon>Cimicomorpha</taxon>
        <taxon>Miridae</taxon>
        <taxon>Dicyphina</taxon>
        <taxon>Nesidiocoris</taxon>
    </lineage>
</organism>
<dbReference type="Proteomes" id="UP000479000">
    <property type="component" value="Unassembled WGS sequence"/>
</dbReference>
<feature type="compositionally biased region" description="Basic and acidic residues" evidence="1">
    <location>
        <begin position="72"/>
        <end position="81"/>
    </location>
</feature>
<dbReference type="EMBL" id="CADCXU010003704">
    <property type="protein sequence ID" value="CAA9995587.1"/>
    <property type="molecule type" value="Genomic_DNA"/>
</dbReference>
<accession>A0A6H5G286</accession>
<feature type="non-terminal residue" evidence="2">
    <location>
        <position position="81"/>
    </location>
</feature>
<name>A0A6H5G286_9HEMI</name>
<gene>
    <name evidence="2" type="ORF">NTEN_LOCUS2378</name>
</gene>
<feature type="region of interest" description="Disordered" evidence="1">
    <location>
        <begin position="1"/>
        <end position="44"/>
    </location>
</feature>
<feature type="compositionally biased region" description="Polar residues" evidence="1">
    <location>
        <begin position="1"/>
        <end position="15"/>
    </location>
</feature>
<reference evidence="2 3" key="1">
    <citation type="submission" date="2020-02" db="EMBL/GenBank/DDBJ databases">
        <authorList>
            <person name="Ferguson B K."/>
        </authorList>
    </citation>
    <scope>NUCLEOTIDE SEQUENCE [LARGE SCALE GENOMIC DNA]</scope>
</reference>
<evidence type="ECO:0000256" key="1">
    <source>
        <dbReference type="SAM" id="MobiDB-lite"/>
    </source>
</evidence>
<feature type="region of interest" description="Disordered" evidence="1">
    <location>
        <begin position="62"/>
        <end position="81"/>
    </location>
</feature>
<dbReference type="OrthoDB" id="1932312at2759"/>
<keyword evidence="3" id="KW-1185">Reference proteome</keyword>
<sequence>MRLTSEYVSTTSLEKAQQESDDDSVDSKQSGATCLDGESEAGMVKRRTAQMKKFFGSAVKKTMHKAKAIGRHNKEDPNKEE</sequence>